<protein>
    <submittedName>
        <fullName evidence="2">Uncharacterized protein</fullName>
    </submittedName>
</protein>
<dbReference type="EMBL" id="CYPW01000040">
    <property type="protein sequence ID" value="CUH54409.1"/>
    <property type="molecule type" value="Genomic_DNA"/>
</dbReference>
<gene>
    <name evidence="2" type="ORF">SHM7688_03880</name>
</gene>
<feature type="compositionally biased region" description="Basic and acidic residues" evidence="1">
    <location>
        <begin position="48"/>
        <end position="72"/>
    </location>
</feature>
<name>A0A0P1EUR6_9RHOB</name>
<evidence type="ECO:0000313" key="3">
    <source>
        <dbReference type="Proteomes" id="UP000054823"/>
    </source>
</evidence>
<dbReference type="Proteomes" id="UP000054823">
    <property type="component" value="Unassembled WGS sequence"/>
</dbReference>
<keyword evidence="3" id="KW-1185">Reference proteome</keyword>
<reference evidence="2 3" key="1">
    <citation type="submission" date="2015-09" db="EMBL/GenBank/DDBJ databases">
        <authorList>
            <consortium name="Swine Surveillance"/>
        </authorList>
    </citation>
    <scope>NUCLEOTIDE SEQUENCE [LARGE SCALE GENOMIC DNA]</scope>
    <source>
        <strain evidence="2 3">CECT 7688</strain>
    </source>
</reference>
<dbReference type="AlphaFoldDB" id="A0A0P1EUR6"/>
<accession>A0A0P1EUR6</accession>
<feature type="region of interest" description="Disordered" evidence="1">
    <location>
        <begin position="14"/>
        <end position="81"/>
    </location>
</feature>
<evidence type="ECO:0000256" key="1">
    <source>
        <dbReference type="SAM" id="MobiDB-lite"/>
    </source>
</evidence>
<evidence type="ECO:0000313" key="2">
    <source>
        <dbReference type="EMBL" id="CUH54409.1"/>
    </source>
</evidence>
<sequence length="120" mass="12749">MAVKEVGLIMAGTQRAQGHCQGERYGGKGQGEAQIGCEQGPDGGILKHHLEGSDEKPGHATSKDQNESHDAPFHMPSGGGLRRVTLAYPKCVKITMGFEMGQQYGAYAAGAWVCAEFTWG</sequence>
<proteinExistence type="predicted"/>
<organism evidence="2 3">
    <name type="scientific">Shimia marina</name>
    <dbReference type="NCBI Taxonomy" id="321267"/>
    <lineage>
        <taxon>Bacteria</taxon>
        <taxon>Pseudomonadati</taxon>
        <taxon>Pseudomonadota</taxon>
        <taxon>Alphaproteobacteria</taxon>
        <taxon>Rhodobacterales</taxon>
        <taxon>Roseobacteraceae</taxon>
    </lineage>
</organism>